<dbReference type="PROSITE" id="PS50102">
    <property type="entry name" value="RRM"/>
    <property type="match status" value="1"/>
</dbReference>
<evidence type="ECO:0000256" key="1">
    <source>
        <dbReference type="ARBA" id="ARBA00022884"/>
    </source>
</evidence>
<gene>
    <name evidence="5" type="ORF">Din_010163</name>
</gene>
<sequence>MAFVNKIGTMLKQTVSKHMKLELSAANPSVYQAIRCMSSSKLFVGGLSYATDDMNLREAFAQYGEVSDAKIIMDRETGRSRGFGFVTYMSSDEASSAIQAMDGKEIQGRIIKVNYATERSRVGGFGPGYGGDRGYGYGGGNASYGGGGDYGSANYGGGGGGYGGGGNSYTGGEGSYSGGGVYGGGNYGSGGGSYGGGNSGGGSGNYGVASGAGGGNNYFGGGSGGDSGFASSGYGGTTGTSYGGDGRQLGGNQDRTDGGNQGFGENMMEGSFRRDDDDEPRDYANTRG</sequence>
<dbReference type="InterPro" id="IPR035979">
    <property type="entry name" value="RBD_domain_sf"/>
</dbReference>
<evidence type="ECO:0000256" key="2">
    <source>
        <dbReference type="PROSITE-ProRule" id="PRU00176"/>
    </source>
</evidence>
<dbReference type="Pfam" id="PF00076">
    <property type="entry name" value="RRM_1"/>
    <property type="match status" value="1"/>
</dbReference>
<dbReference type="PRINTS" id="PR01228">
    <property type="entry name" value="EGGSHELL"/>
</dbReference>
<reference evidence="5" key="1">
    <citation type="submission" date="2019-08" db="EMBL/GenBank/DDBJ databases">
        <title>Reference gene set and small RNA set construction with multiple tissues from Davidia involucrata Baill.</title>
        <authorList>
            <person name="Yang H."/>
            <person name="Zhou C."/>
            <person name="Li G."/>
            <person name="Wang J."/>
            <person name="Gao P."/>
            <person name="Wang M."/>
            <person name="Wang R."/>
            <person name="Zhao Y."/>
        </authorList>
    </citation>
    <scope>NUCLEOTIDE SEQUENCE</scope>
    <source>
        <tissue evidence="5">Mixed with DoveR01_LX</tissue>
    </source>
</reference>
<evidence type="ECO:0000256" key="3">
    <source>
        <dbReference type="SAM" id="MobiDB-lite"/>
    </source>
</evidence>
<dbReference type="InterPro" id="IPR052462">
    <property type="entry name" value="SLIRP/GR-RBP-like"/>
</dbReference>
<organism evidence="5">
    <name type="scientific">Davidia involucrata</name>
    <name type="common">Dove tree</name>
    <dbReference type="NCBI Taxonomy" id="16924"/>
    <lineage>
        <taxon>Eukaryota</taxon>
        <taxon>Viridiplantae</taxon>
        <taxon>Streptophyta</taxon>
        <taxon>Embryophyta</taxon>
        <taxon>Tracheophyta</taxon>
        <taxon>Spermatophyta</taxon>
        <taxon>Magnoliopsida</taxon>
        <taxon>eudicotyledons</taxon>
        <taxon>Gunneridae</taxon>
        <taxon>Pentapetalae</taxon>
        <taxon>asterids</taxon>
        <taxon>Cornales</taxon>
        <taxon>Nyssaceae</taxon>
        <taxon>Davidia</taxon>
    </lineage>
</organism>
<proteinExistence type="predicted"/>
<feature type="compositionally biased region" description="Gly residues" evidence="3">
    <location>
        <begin position="239"/>
        <end position="249"/>
    </location>
</feature>
<dbReference type="EMBL" id="GHES01010163">
    <property type="protein sequence ID" value="MPA40722.1"/>
    <property type="molecule type" value="Transcribed_RNA"/>
</dbReference>
<dbReference type="SUPFAM" id="SSF54928">
    <property type="entry name" value="RNA-binding domain, RBD"/>
    <property type="match status" value="1"/>
</dbReference>
<dbReference type="CDD" id="cd21608">
    <property type="entry name" value="RRM2_NsCP33_like"/>
    <property type="match status" value="1"/>
</dbReference>
<dbReference type="FunFam" id="3.30.70.330:FF:000631">
    <property type="entry name" value="Glycine-rich RNA-binding protein 3, mitochondrial"/>
    <property type="match status" value="1"/>
</dbReference>
<keyword evidence="1 2" id="KW-0694">RNA-binding</keyword>
<feature type="domain" description="RRM" evidence="4">
    <location>
        <begin position="40"/>
        <end position="118"/>
    </location>
</feature>
<dbReference type="Gene3D" id="3.30.70.330">
    <property type="match status" value="1"/>
</dbReference>
<accession>A0A5B6Z8Z6</accession>
<feature type="region of interest" description="Disordered" evidence="3">
    <location>
        <begin position="239"/>
        <end position="288"/>
    </location>
</feature>
<dbReference type="InterPro" id="IPR000504">
    <property type="entry name" value="RRM_dom"/>
</dbReference>
<dbReference type="GO" id="GO:0003723">
    <property type="term" value="F:RNA binding"/>
    <property type="evidence" value="ECO:0007669"/>
    <property type="project" value="UniProtKB-UniRule"/>
</dbReference>
<dbReference type="InterPro" id="IPR012677">
    <property type="entry name" value="Nucleotide-bd_a/b_plait_sf"/>
</dbReference>
<feature type="compositionally biased region" description="Basic and acidic residues" evidence="3">
    <location>
        <begin position="271"/>
        <end position="288"/>
    </location>
</feature>
<dbReference type="SMART" id="SM00360">
    <property type="entry name" value="RRM"/>
    <property type="match status" value="1"/>
</dbReference>
<evidence type="ECO:0000313" key="5">
    <source>
        <dbReference type="EMBL" id="MPA40722.1"/>
    </source>
</evidence>
<protein>
    <recommendedName>
        <fullName evidence="4">RRM domain-containing protein</fullName>
    </recommendedName>
</protein>
<dbReference type="InterPro" id="IPR048289">
    <property type="entry name" value="RRM2_NsCP33-like"/>
</dbReference>
<evidence type="ECO:0000259" key="4">
    <source>
        <dbReference type="PROSITE" id="PS50102"/>
    </source>
</evidence>
<dbReference type="AlphaFoldDB" id="A0A5B6Z8Z6"/>
<name>A0A5B6Z8Z6_DAVIN</name>
<dbReference type="PANTHER" id="PTHR48027">
    <property type="entry name" value="HETEROGENEOUS NUCLEAR RIBONUCLEOPROTEIN 87F-RELATED"/>
    <property type="match status" value="1"/>
</dbReference>